<organism evidence="2 3">
    <name type="scientific">Saxophila tyrrhenica</name>
    <dbReference type="NCBI Taxonomy" id="1690608"/>
    <lineage>
        <taxon>Eukaryota</taxon>
        <taxon>Fungi</taxon>
        <taxon>Dikarya</taxon>
        <taxon>Ascomycota</taxon>
        <taxon>Pezizomycotina</taxon>
        <taxon>Dothideomycetes</taxon>
        <taxon>Dothideomycetidae</taxon>
        <taxon>Mycosphaerellales</taxon>
        <taxon>Extremaceae</taxon>
        <taxon>Saxophila</taxon>
    </lineage>
</organism>
<evidence type="ECO:0000256" key="1">
    <source>
        <dbReference type="SAM" id="MobiDB-lite"/>
    </source>
</evidence>
<dbReference type="InterPro" id="IPR019410">
    <property type="entry name" value="Methyltransf_16"/>
</dbReference>
<dbReference type="AlphaFoldDB" id="A0AAV9P0J8"/>
<dbReference type="Proteomes" id="UP001337655">
    <property type="component" value="Unassembled WGS sequence"/>
</dbReference>
<name>A0AAV9P0J8_9PEZI</name>
<dbReference type="InterPro" id="IPR029063">
    <property type="entry name" value="SAM-dependent_MTases_sf"/>
</dbReference>
<dbReference type="PANTHER" id="PTHR14614">
    <property type="entry name" value="HEPATOCELLULAR CARCINOMA-ASSOCIATED ANTIGEN"/>
    <property type="match status" value="1"/>
</dbReference>
<dbReference type="Pfam" id="PF10294">
    <property type="entry name" value="Methyltransf_16"/>
    <property type="match status" value="1"/>
</dbReference>
<sequence length="308" mass="34447">MKKTSSITQNLAFYPQNKTEHEELSNDAMPPLTSVIQIIPPDKDEEIEDIFACAPGLIFTDDTRNHHGDPGSTIVYKSARFGDIDLKTTDPEREEERQLFGHYLWNAGIKLAELVSEEDDGRWSVKGRRVLELGAGVGLCGIVATLAGAEEVVISDYPAPVVLENIRRNAKHAIPERLASAYSIEGHEWGELGTDFATKFAGRFDRILAADCFWMPSQHSNLVQSTLHFLAPDGRVFAIAGFHTGRAKLAAFFDVAVEEGLEIEEIWEEDVDGVRREWAKTRDGGREDVTGRKRWLVLAILKRRMRGS</sequence>
<feature type="compositionally biased region" description="Polar residues" evidence="1">
    <location>
        <begin position="1"/>
        <end position="11"/>
    </location>
</feature>
<dbReference type="GO" id="GO:0008757">
    <property type="term" value="F:S-adenosylmethionine-dependent methyltransferase activity"/>
    <property type="evidence" value="ECO:0007669"/>
    <property type="project" value="UniProtKB-ARBA"/>
</dbReference>
<dbReference type="CDD" id="cd02440">
    <property type="entry name" value="AdoMet_MTases"/>
    <property type="match status" value="1"/>
</dbReference>
<comment type="caution">
    <text evidence="2">The sequence shown here is derived from an EMBL/GenBank/DDBJ whole genome shotgun (WGS) entry which is preliminary data.</text>
</comment>
<dbReference type="EMBL" id="JAVRRT010000015">
    <property type="protein sequence ID" value="KAK5165962.1"/>
    <property type="molecule type" value="Genomic_DNA"/>
</dbReference>
<evidence type="ECO:0000313" key="3">
    <source>
        <dbReference type="Proteomes" id="UP001337655"/>
    </source>
</evidence>
<protein>
    <submittedName>
        <fullName evidence="2">Uncharacterized protein</fullName>
    </submittedName>
</protein>
<feature type="region of interest" description="Disordered" evidence="1">
    <location>
        <begin position="1"/>
        <end position="25"/>
    </location>
</feature>
<dbReference type="Gene3D" id="3.40.50.150">
    <property type="entry name" value="Vaccinia Virus protein VP39"/>
    <property type="match status" value="1"/>
</dbReference>
<keyword evidence="3" id="KW-1185">Reference proteome</keyword>
<accession>A0AAV9P0J8</accession>
<evidence type="ECO:0000313" key="2">
    <source>
        <dbReference type="EMBL" id="KAK5165962.1"/>
    </source>
</evidence>
<reference evidence="2 3" key="1">
    <citation type="submission" date="2023-08" db="EMBL/GenBank/DDBJ databases">
        <title>Black Yeasts Isolated from many extreme environments.</title>
        <authorList>
            <person name="Coleine C."/>
            <person name="Stajich J.E."/>
            <person name="Selbmann L."/>
        </authorList>
    </citation>
    <scope>NUCLEOTIDE SEQUENCE [LARGE SCALE GENOMIC DNA]</scope>
    <source>
        <strain evidence="2 3">CCFEE 5935</strain>
    </source>
</reference>
<dbReference type="GeneID" id="89930218"/>
<dbReference type="PANTHER" id="PTHR14614:SF104">
    <property type="entry name" value="N-METHYLTRANSFERASE, PUTATIVE (AFU_ORTHOLOGUE AFUA_1G17750)-RELATED"/>
    <property type="match status" value="1"/>
</dbReference>
<dbReference type="SUPFAM" id="SSF53335">
    <property type="entry name" value="S-adenosyl-L-methionine-dependent methyltransferases"/>
    <property type="match status" value="1"/>
</dbReference>
<dbReference type="GO" id="GO:0005737">
    <property type="term" value="C:cytoplasm"/>
    <property type="evidence" value="ECO:0007669"/>
    <property type="project" value="TreeGrafter"/>
</dbReference>
<gene>
    <name evidence="2" type="ORF">LTR77_008886</name>
</gene>
<proteinExistence type="predicted"/>
<dbReference type="RefSeq" id="XP_064655974.1">
    <property type="nucleotide sequence ID" value="XM_064806115.1"/>
</dbReference>